<evidence type="ECO:0000256" key="3">
    <source>
        <dbReference type="ARBA" id="ARBA00022801"/>
    </source>
</evidence>
<dbReference type="Proteomes" id="UP000811545">
    <property type="component" value="Unassembled WGS sequence"/>
</dbReference>
<reference evidence="7 8" key="1">
    <citation type="journal article" date="2021" name="bioRxiv">
        <title>Unique metabolic strategies in Hadean analogues reveal hints for primordial physiology.</title>
        <authorList>
            <person name="Nobu M.K."/>
            <person name="Nakai R."/>
            <person name="Tamazawa S."/>
            <person name="Mori H."/>
            <person name="Toyoda A."/>
            <person name="Ijiri A."/>
            <person name="Suzuki S."/>
            <person name="Kurokawa K."/>
            <person name="Kamagata Y."/>
            <person name="Tamaki H."/>
        </authorList>
    </citation>
    <scope>NUCLEOTIDE SEQUENCE [LARGE SCALE GENOMIC DNA]</scope>
    <source>
        <strain evidence="7">BS525</strain>
    </source>
</reference>
<evidence type="ECO:0000256" key="5">
    <source>
        <dbReference type="ARBA" id="ARBA00044503"/>
    </source>
</evidence>
<evidence type="ECO:0000313" key="7">
    <source>
        <dbReference type="EMBL" id="MBT9144309.1"/>
    </source>
</evidence>
<keyword evidence="4" id="KW-0788">Thiol protease</keyword>
<dbReference type="GO" id="GO:0008234">
    <property type="term" value="F:cysteine-type peptidase activity"/>
    <property type="evidence" value="ECO:0007669"/>
    <property type="project" value="UniProtKB-KW"/>
</dbReference>
<organism evidence="7 8">
    <name type="scientific">Psychracetigena formicireducens</name>
    <dbReference type="NCBI Taxonomy" id="2986056"/>
    <lineage>
        <taxon>Bacteria</taxon>
        <taxon>Bacillati</taxon>
        <taxon>Candidatus Lithacetigenota</taxon>
        <taxon>Candidatus Psychracetigena</taxon>
    </lineage>
</organism>
<dbReference type="InterPro" id="IPR007422">
    <property type="entry name" value="Peptidase_Prp"/>
</dbReference>
<keyword evidence="3" id="KW-0378">Hydrolase</keyword>
<gene>
    <name evidence="7" type="ORF">DDT42_00141</name>
</gene>
<dbReference type="EMBL" id="QLTW01000003">
    <property type="protein sequence ID" value="MBT9144309.1"/>
    <property type="molecule type" value="Genomic_DNA"/>
</dbReference>
<keyword evidence="1" id="KW-0690">Ribosome biogenesis</keyword>
<sequence>MVRVEINLKSNPAWIKVTGHCGNHLQEKIVCGSISTLVQSLYFGLKKVLNLPVCGIIKSGKFIVILPAVGEEKKREVQFALAVFSLSVKNIAKEYKCVKLVEVRG</sequence>
<dbReference type="GO" id="GO:0042254">
    <property type="term" value="P:ribosome biogenesis"/>
    <property type="evidence" value="ECO:0007669"/>
    <property type="project" value="UniProtKB-KW"/>
</dbReference>
<evidence type="ECO:0000256" key="2">
    <source>
        <dbReference type="ARBA" id="ARBA00022670"/>
    </source>
</evidence>
<proteinExistence type="inferred from homology"/>
<dbReference type="Pfam" id="PF04327">
    <property type="entry name" value="Peptidase_Prp"/>
    <property type="match status" value="1"/>
</dbReference>
<dbReference type="AlphaFoldDB" id="A0A9E2BJM4"/>
<evidence type="ECO:0000313" key="8">
    <source>
        <dbReference type="Proteomes" id="UP000811545"/>
    </source>
</evidence>
<dbReference type="Gene3D" id="3.30.70.1490">
    <property type="entry name" value="Cysteine protease Prp"/>
    <property type="match status" value="1"/>
</dbReference>
<evidence type="ECO:0000256" key="4">
    <source>
        <dbReference type="ARBA" id="ARBA00022807"/>
    </source>
</evidence>
<protein>
    <recommendedName>
        <fullName evidence="6">Ribosomal processing cysteine protease Prp</fullName>
    </recommendedName>
</protein>
<dbReference type="InterPro" id="IPR036764">
    <property type="entry name" value="Peptidase_Prp_sf"/>
</dbReference>
<name>A0A9E2BJM4_PSYF1</name>
<comment type="caution">
    <text evidence="7">The sequence shown here is derived from an EMBL/GenBank/DDBJ whole genome shotgun (WGS) entry which is preliminary data.</text>
</comment>
<evidence type="ECO:0000256" key="1">
    <source>
        <dbReference type="ARBA" id="ARBA00022517"/>
    </source>
</evidence>
<keyword evidence="2" id="KW-0645">Protease</keyword>
<comment type="similarity">
    <text evidence="5">Belongs to the Prp family.</text>
</comment>
<dbReference type="GO" id="GO:0006508">
    <property type="term" value="P:proteolysis"/>
    <property type="evidence" value="ECO:0007669"/>
    <property type="project" value="UniProtKB-KW"/>
</dbReference>
<evidence type="ECO:0000256" key="6">
    <source>
        <dbReference type="ARBA" id="ARBA00044538"/>
    </source>
</evidence>
<dbReference type="SUPFAM" id="SSF118010">
    <property type="entry name" value="TM1457-like"/>
    <property type="match status" value="1"/>
</dbReference>
<accession>A0A9E2BJM4</accession>